<dbReference type="SUPFAM" id="SSF54909">
    <property type="entry name" value="Dimeric alpha+beta barrel"/>
    <property type="match status" value="1"/>
</dbReference>
<keyword evidence="4" id="KW-1185">Reference proteome</keyword>
<keyword evidence="1" id="KW-1133">Transmembrane helix</keyword>
<feature type="domain" description="ABM" evidence="2">
    <location>
        <begin position="76"/>
        <end position="165"/>
    </location>
</feature>
<dbReference type="Gene3D" id="3.30.70.100">
    <property type="match status" value="1"/>
</dbReference>
<dbReference type="InterPro" id="IPR050744">
    <property type="entry name" value="AI-2_Isomerase_LsrG"/>
</dbReference>
<gene>
    <name evidence="3" type="ORF">Pan14r_27570</name>
</gene>
<dbReference type="InterPro" id="IPR011008">
    <property type="entry name" value="Dimeric_a/b-barrel"/>
</dbReference>
<dbReference type="PANTHER" id="PTHR33336:SF15">
    <property type="entry name" value="ABM DOMAIN-CONTAINING PROTEIN"/>
    <property type="match status" value="1"/>
</dbReference>
<keyword evidence="1" id="KW-0472">Membrane</keyword>
<dbReference type="RefSeq" id="WP_146439343.1">
    <property type="nucleotide sequence ID" value="NZ_SJPL01000001.1"/>
</dbReference>
<comment type="caution">
    <text evidence="3">The sequence shown here is derived from an EMBL/GenBank/DDBJ whole genome shotgun (WGS) entry which is preliminary data.</text>
</comment>
<dbReference type="Pfam" id="PF03992">
    <property type="entry name" value="ABM"/>
    <property type="match status" value="1"/>
</dbReference>
<organism evidence="3 4">
    <name type="scientific">Crateriforma conspicua</name>
    <dbReference type="NCBI Taxonomy" id="2527996"/>
    <lineage>
        <taxon>Bacteria</taxon>
        <taxon>Pseudomonadati</taxon>
        <taxon>Planctomycetota</taxon>
        <taxon>Planctomycetia</taxon>
        <taxon>Planctomycetales</taxon>
        <taxon>Planctomycetaceae</taxon>
        <taxon>Crateriforma</taxon>
    </lineage>
</organism>
<dbReference type="GO" id="GO:0003824">
    <property type="term" value="F:catalytic activity"/>
    <property type="evidence" value="ECO:0007669"/>
    <property type="project" value="TreeGrafter"/>
</dbReference>
<dbReference type="Proteomes" id="UP000317238">
    <property type="component" value="Unassembled WGS sequence"/>
</dbReference>
<dbReference type="PROSITE" id="PS51725">
    <property type="entry name" value="ABM"/>
    <property type="match status" value="1"/>
</dbReference>
<dbReference type="AlphaFoldDB" id="A0A5C5Y7I9"/>
<evidence type="ECO:0000256" key="1">
    <source>
        <dbReference type="SAM" id="Phobius"/>
    </source>
</evidence>
<protein>
    <submittedName>
        <fullName evidence="3">Autoinducer-2 (AI-2) modifying protein LsrG</fullName>
    </submittedName>
</protein>
<dbReference type="PANTHER" id="PTHR33336">
    <property type="entry name" value="QUINOL MONOOXYGENASE YGIN-RELATED"/>
    <property type="match status" value="1"/>
</dbReference>
<evidence type="ECO:0000259" key="2">
    <source>
        <dbReference type="PROSITE" id="PS51725"/>
    </source>
</evidence>
<evidence type="ECO:0000313" key="4">
    <source>
        <dbReference type="Proteomes" id="UP000317238"/>
    </source>
</evidence>
<reference evidence="3 4" key="1">
    <citation type="submission" date="2019-02" db="EMBL/GenBank/DDBJ databases">
        <title>Deep-cultivation of Planctomycetes and their phenomic and genomic characterization uncovers novel biology.</title>
        <authorList>
            <person name="Wiegand S."/>
            <person name="Jogler M."/>
            <person name="Boedeker C."/>
            <person name="Pinto D."/>
            <person name="Vollmers J."/>
            <person name="Rivas-Marin E."/>
            <person name="Kohn T."/>
            <person name="Peeters S.H."/>
            <person name="Heuer A."/>
            <person name="Rast P."/>
            <person name="Oberbeckmann S."/>
            <person name="Bunk B."/>
            <person name="Jeske O."/>
            <person name="Meyerdierks A."/>
            <person name="Storesund J.E."/>
            <person name="Kallscheuer N."/>
            <person name="Luecker S."/>
            <person name="Lage O.M."/>
            <person name="Pohl T."/>
            <person name="Merkel B.J."/>
            <person name="Hornburger P."/>
            <person name="Mueller R.-W."/>
            <person name="Bruemmer F."/>
            <person name="Labrenz M."/>
            <person name="Spormann A.M."/>
            <person name="Op Den Camp H."/>
            <person name="Overmann J."/>
            <person name="Amann R."/>
            <person name="Jetten M.S.M."/>
            <person name="Mascher T."/>
            <person name="Medema M.H."/>
            <person name="Devos D.P."/>
            <person name="Kaster A.-K."/>
            <person name="Ovreas L."/>
            <person name="Rohde M."/>
            <person name="Galperin M.Y."/>
            <person name="Jogler C."/>
        </authorList>
    </citation>
    <scope>NUCLEOTIDE SEQUENCE [LARGE SCALE GENOMIC DNA]</scope>
    <source>
        <strain evidence="3 4">Pan14r</strain>
    </source>
</reference>
<proteinExistence type="predicted"/>
<keyword evidence="1" id="KW-0812">Transmembrane</keyword>
<dbReference type="EMBL" id="SJPL01000001">
    <property type="protein sequence ID" value="TWT70451.1"/>
    <property type="molecule type" value="Genomic_DNA"/>
</dbReference>
<dbReference type="InterPro" id="IPR007138">
    <property type="entry name" value="ABM_dom"/>
</dbReference>
<evidence type="ECO:0000313" key="3">
    <source>
        <dbReference type="EMBL" id="TWT70451.1"/>
    </source>
</evidence>
<sequence>MISLSNCGKADRSIVRRVVSTAVMLVVFVFVDAGVFSNAAFGDQQDGDAVAAAKPLHPLAAEIKIQLADRPADKPFVAAVTLKANPGAAKKVVAAMREATPITRKEEGNAAYLLLRDPSDKNLFVLFERWKSLDTLNAHLHAEHTVKLLETLEPLLSEAPKVDVMYPVFFPKAK</sequence>
<feature type="transmembrane region" description="Helical" evidence="1">
    <location>
        <begin position="21"/>
        <end position="41"/>
    </location>
</feature>
<accession>A0A5C5Y7I9</accession>
<name>A0A5C5Y7I9_9PLAN</name>
<dbReference type="OrthoDB" id="287932at2"/>